<evidence type="ECO:0000313" key="2">
    <source>
        <dbReference type="Proteomes" id="UP001464891"/>
    </source>
</evidence>
<dbReference type="EMBL" id="JAMPKM010000060">
    <property type="protein sequence ID" value="MEP0821024.1"/>
    <property type="molecule type" value="Genomic_DNA"/>
</dbReference>
<protein>
    <submittedName>
        <fullName evidence="1">Uncharacterized protein</fullName>
    </submittedName>
</protein>
<evidence type="ECO:0000313" key="1">
    <source>
        <dbReference type="EMBL" id="MEP0821024.1"/>
    </source>
</evidence>
<organism evidence="1 2">
    <name type="scientific">Trichocoleus desertorum GB2-A4</name>
    <dbReference type="NCBI Taxonomy" id="2933944"/>
    <lineage>
        <taxon>Bacteria</taxon>
        <taxon>Bacillati</taxon>
        <taxon>Cyanobacteriota</taxon>
        <taxon>Cyanophyceae</taxon>
        <taxon>Leptolyngbyales</taxon>
        <taxon>Trichocoleusaceae</taxon>
        <taxon>Trichocoleus</taxon>
    </lineage>
</organism>
<accession>A0ABV0JGV0</accession>
<reference evidence="1 2" key="1">
    <citation type="submission" date="2022-04" db="EMBL/GenBank/DDBJ databases">
        <title>Positive selection, recombination, and allopatry shape intraspecific diversity of widespread and dominant cyanobacteria.</title>
        <authorList>
            <person name="Wei J."/>
            <person name="Shu W."/>
            <person name="Hu C."/>
        </authorList>
    </citation>
    <scope>NUCLEOTIDE SEQUENCE [LARGE SCALE GENOMIC DNA]</scope>
    <source>
        <strain evidence="1 2">GB2-A4</strain>
    </source>
</reference>
<keyword evidence="2" id="KW-1185">Reference proteome</keyword>
<sequence>MNLNESGSPELAGLPKNSGSYTTLAGGKQVNGGITILTQKTAPNNVTYTGTFEDYVGKPDMGCKGTMTLNRTRLAGGGVALRSEWRIAQSGSRCESPVGTKFVVNLVENLPVARSGNYPGDPGSGSLSADYSWNHPLWTVTDATSLNCRATPGGRVVKSYPLGTQFSTRLKGINTFGTDSAGQRWMYIPGANCFVRHSPSYLRPVSLPY</sequence>
<dbReference type="RefSeq" id="WP_190443244.1">
    <property type="nucleotide sequence ID" value="NZ_JAMPKM010000060.1"/>
</dbReference>
<name>A0ABV0JGV0_9CYAN</name>
<proteinExistence type="predicted"/>
<dbReference type="Proteomes" id="UP001464891">
    <property type="component" value="Unassembled WGS sequence"/>
</dbReference>
<comment type="caution">
    <text evidence="1">The sequence shown here is derived from an EMBL/GenBank/DDBJ whole genome shotgun (WGS) entry which is preliminary data.</text>
</comment>
<gene>
    <name evidence="1" type="ORF">NC998_28665</name>
</gene>